<gene>
    <name evidence="7" type="ordered locus">TCELL_1257</name>
</gene>
<dbReference type="InterPro" id="IPR050833">
    <property type="entry name" value="Poly_Biosynth_Transport"/>
</dbReference>
<dbReference type="InterPro" id="IPR002797">
    <property type="entry name" value="Polysacc_synth"/>
</dbReference>
<dbReference type="OrthoDB" id="19148at2157"/>
<organism evidence="7 8">
    <name type="scientific">Thermogladius calderae (strain DSM 22663 / VKM B-2946 / 1633)</name>
    <dbReference type="NCBI Taxonomy" id="1184251"/>
    <lineage>
        <taxon>Archaea</taxon>
        <taxon>Thermoproteota</taxon>
        <taxon>Thermoprotei</taxon>
        <taxon>Desulfurococcales</taxon>
        <taxon>Desulfurococcaceae</taxon>
        <taxon>Thermogladius</taxon>
    </lineage>
</organism>
<dbReference type="Proteomes" id="UP000005270">
    <property type="component" value="Chromosome"/>
</dbReference>
<evidence type="ECO:0000256" key="5">
    <source>
        <dbReference type="ARBA" id="ARBA00023136"/>
    </source>
</evidence>
<dbReference type="KEGG" id="thg:TCELL_1257"/>
<keyword evidence="3 6" id="KW-0812">Transmembrane</keyword>
<dbReference type="PANTHER" id="PTHR30250:SF31">
    <property type="entry name" value="INNER MEMBRANE PROTEIN YGHQ"/>
    <property type="match status" value="1"/>
</dbReference>
<comment type="subcellular location">
    <subcellularLocation>
        <location evidence="1">Cell membrane</location>
        <topology evidence="1">Multi-pass membrane protein</topology>
    </subcellularLocation>
</comment>
<evidence type="ECO:0000313" key="7">
    <source>
        <dbReference type="EMBL" id="AFK51680.1"/>
    </source>
</evidence>
<dbReference type="STRING" id="1184251.TCELL_1257"/>
<keyword evidence="2" id="KW-1003">Cell membrane</keyword>
<feature type="transmembrane region" description="Helical" evidence="6">
    <location>
        <begin position="303"/>
        <end position="323"/>
    </location>
</feature>
<keyword evidence="4 6" id="KW-1133">Transmembrane helix</keyword>
<reference evidence="7 8" key="1">
    <citation type="journal article" date="2012" name="J. Bacteriol.">
        <title>Complete genome sequence of the hyperthermophilic cellulolytic Crenarchaeon 'Thermogladius cellulolyticus' 1633.</title>
        <authorList>
            <person name="Mardanov A.V."/>
            <person name="Kochetkova T.V."/>
            <person name="Beletsky A.V."/>
            <person name="Bonch-Osmolovskaya E.A."/>
            <person name="Ravin N.V."/>
            <person name="Skryabin K.G."/>
        </authorList>
    </citation>
    <scope>NUCLEOTIDE SEQUENCE [LARGE SCALE GENOMIC DNA]</scope>
    <source>
        <strain evidence="8">DSM 22663 / VKM B-2946 / 1633</strain>
    </source>
</reference>
<protein>
    <submittedName>
        <fullName evidence="7">Polysaccharide biosynthesis protein</fullName>
    </submittedName>
</protein>
<feature type="transmembrane region" description="Helical" evidence="6">
    <location>
        <begin position="53"/>
        <end position="73"/>
    </location>
</feature>
<feature type="transmembrane region" description="Helical" evidence="6">
    <location>
        <begin position="160"/>
        <end position="181"/>
    </location>
</feature>
<keyword evidence="5 6" id="KW-0472">Membrane</keyword>
<feature type="transmembrane region" description="Helical" evidence="6">
    <location>
        <begin position="267"/>
        <end position="291"/>
    </location>
</feature>
<evidence type="ECO:0000256" key="2">
    <source>
        <dbReference type="ARBA" id="ARBA00022475"/>
    </source>
</evidence>
<proteinExistence type="predicted"/>
<accession>I3TFZ2</accession>
<dbReference type="AlphaFoldDB" id="I3TFZ2"/>
<feature type="transmembrane region" description="Helical" evidence="6">
    <location>
        <begin position="94"/>
        <end position="112"/>
    </location>
</feature>
<evidence type="ECO:0000313" key="8">
    <source>
        <dbReference type="Proteomes" id="UP000005270"/>
    </source>
</evidence>
<dbReference type="RefSeq" id="WP_014737930.1">
    <property type="nucleotide sequence ID" value="NC_017954.1"/>
</dbReference>
<evidence type="ECO:0000256" key="4">
    <source>
        <dbReference type="ARBA" id="ARBA00022989"/>
    </source>
</evidence>
<keyword evidence="8" id="KW-1185">Reference proteome</keyword>
<evidence type="ECO:0000256" key="1">
    <source>
        <dbReference type="ARBA" id="ARBA00004651"/>
    </source>
</evidence>
<sequence length="521" mass="54920">MSELEYTVERAGAHALLYAASTIVYLLVQVVTLMVVARLLGPANYGLYNLASIPVSVLSLLTDFGIDAAVLRYSSLYASRGQVCRVASLAKRAFLLKLTLSLSVVAPALLLAEPLGQALSSRSGIGLYVSLYTLVLVPQVLVADAASLMVGLGRAGSRTIVVIAQPLARLAAVLALFSLVGPTVENAILALAVSYVVGITVSLTLVKDVLSSRGCGFEMNEVVGYALTVYTGSVAGAVVARLQSYLLGFITAPMGVVGNSVAGYFNAAYNFLGAIGAVYGALATPLLPLFVHQSKNEEGFKGIVEAVLATLFALTLPLSLISILYSGDVIRTVYGPEYAEAGFYYTVISVSLLLWPFSVVAGSVIQAYGVKRVILLSNTISLVSGVLLYLGLGLTLGVAGLAIASALASIPVLVYQLSYLEGSGFRMEYSKYLKTAVASVLSVLASIPLTMLLALSVARLVLGFTFTALFYSVLLAALNALSDVELSFLVRISRSIPVLGWILGAYVVFYTRLRDFLARLL</sequence>
<feature type="transmembrane region" description="Helical" evidence="6">
    <location>
        <begin position="460"/>
        <end position="481"/>
    </location>
</feature>
<evidence type="ECO:0000256" key="6">
    <source>
        <dbReference type="SAM" id="Phobius"/>
    </source>
</evidence>
<dbReference type="HOGENOM" id="CLU_503116_0_0_2"/>
<dbReference type="EMBL" id="CP003531">
    <property type="protein sequence ID" value="AFK51680.1"/>
    <property type="molecule type" value="Genomic_DNA"/>
</dbReference>
<dbReference type="GO" id="GO:0005886">
    <property type="term" value="C:plasma membrane"/>
    <property type="evidence" value="ECO:0007669"/>
    <property type="project" value="UniProtKB-SubCell"/>
</dbReference>
<feature type="transmembrane region" description="Helical" evidence="6">
    <location>
        <begin position="488"/>
        <end position="511"/>
    </location>
</feature>
<feature type="transmembrane region" description="Helical" evidence="6">
    <location>
        <begin position="187"/>
        <end position="210"/>
    </location>
</feature>
<evidence type="ECO:0000256" key="3">
    <source>
        <dbReference type="ARBA" id="ARBA00022692"/>
    </source>
</evidence>
<feature type="transmembrane region" description="Helical" evidence="6">
    <location>
        <begin position="432"/>
        <end position="454"/>
    </location>
</feature>
<dbReference type="eggNOG" id="arCOG02209">
    <property type="taxonomic scope" value="Archaea"/>
</dbReference>
<feature type="transmembrane region" description="Helical" evidence="6">
    <location>
        <begin position="343"/>
        <end position="361"/>
    </location>
</feature>
<dbReference type="PANTHER" id="PTHR30250">
    <property type="entry name" value="PST FAMILY PREDICTED COLANIC ACID TRANSPORTER"/>
    <property type="match status" value="1"/>
</dbReference>
<dbReference type="Pfam" id="PF01943">
    <property type="entry name" value="Polysacc_synt"/>
    <property type="match status" value="1"/>
</dbReference>
<feature type="transmembrane region" description="Helical" evidence="6">
    <location>
        <begin position="132"/>
        <end position="153"/>
    </location>
</feature>
<dbReference type="InParanoid" id="I3TFZ2"/>
<feature type="transmembrane region" description="Helical" evidence="6">
    <location>
        <begin position="222"/>
        <end position="247"/>
    </location>
</feature>
<feature type="transmembrane region" description="Helical" evidence="6">
    <location>
        <begin position="16"/>
        <end position="41"/>
    </location>
</feature>
<name>I3TFZ2_THEC1</name>
<dbReference type="GeneID" id="13013578"/>